<reference evidence="1 2" key="1">
    <citation type="submission" date="2018-03" db="EMBL/GenBank/DDBJ databases">
        <title>Whole genome sequencing of Histamine producing bacteria.</title>
        <authorList>
            <person name="Butler K."/>
        </authorList>
    </citation>
    <scope>NUCLEOTIDE SEQUENCE [LARGE SCALE GENOMIC DNA]</scope>
    <source>
        <strain evidence="1 2">DSM 19138</strain>
    </source>
</reference>
<dbReference type="Proteomes" id="UP000241346">
    <property type="component" value="Unassembled WGS sequence"/>
</dbReference>
<comment type="caution">
    <text evidence="1">The sequence shown here is derived from an EMBL/GenBank/DDBJ whole genome shotgun (WGS) entry which is preliminary data.</text>
</comment>
<name>A0A2T3NLA2_9GAMM</name>
<evidence type="ECO:0000313" key="2">
    <source>
        <dbReference type="Proteomes" id="UP000241346"/>
    </source>
</evidence>
<organism evidence="1 2">
    <name type="scientific">Photobacterium rosenbergii</name>
    <dbReference type="NCBI Taxonomy" id="294936"/>
    <lineage>
        <taxon>Bacteria</taxon>
        <taxon>Pseudomonadati</taxon>
        <taxon>Pseudomonadota</taxon>
        <taxon>Gammaproteobacteria</taxon>
        <taxon>Vibrionales</taxon>
        <taxon>Vibrionaceae</taxon>
        <taxon>Photobacterium</taxon>
    </lineage>
</organism>
<gene>
    <name evidence="1" type="ORF">C9J01_04705</name>
</gene>
<protein>
    <submittedName>
        <fullName evidence="1">Uncharacterized protein</fullName>
    </submittedName>
</protein>
<dbReference type="EMBL" id="PYMB01000001">
    <property type="protein sequence ID" value="PSW16305.1"/>
    <property type="molecule type" value="Genomic_DNA"/>
</dbReference>
<dbReference type="AlphaFoldDB" id="A0A2T3NLA2"/>
<accession>A0A2T3NLA2</accession>
<proteinExistence type="predicted"/>
<evidence type="ECO:0000313" key="1">
    <source>
        <dbReference type="EMBL" id="PSW16305.1"/>
    </source>
</evidence>
<sequence>MRECFIGVEAIAGLNGLVAKAINADNTLSLMLAGSCGERLIINCLFVTTKKILKVTIGRKLH</sequence>